<comment type="caution">
    <text evidence="2">The sequence shown here is derived from an EMBL/GenBank/DDBJ whole genome shotgun (WGS) entry which is preliminary data.</text>
</comment>
<accession>A0A838B3B2</accession>
<dbReference type="Proteomes" id="UP000558284">
    <property type="component" value="Unassembled WGS sequence"/>
</dbReference>
<sequence length="84" mass="9863">MPEVTNELMYELLKKIHSRMDRLENGLGEVKQEIVAIRLQALSTQTDVSNIYAITGRIDQRLERIEQRLELRELAEAQRPFEPK</sequence>
<feature type="coiled-coil region" evidence="1">
    <location>
        <begin position="13"/>
        <end position="40"/>
    </location>
</feature>
<dbReference type="EMBL" id="JACDTY010000003">
    <property type="protein sequence ID" value="MBA1140557.1"/>
    <property type="molecule type" value="Genomic_DNA"/>
</dbReference>
<reference evidence="2 3" key="1">
    <citation type="submission" date="2020-07" db="EMBL/GenBank/DDBJ databases">
        <title>Definition of the novel symbiovar canariense within Mesorhizobium novociceri, a new species of genus Mesorhizobium nodulating Cicer canariense in the Caldera de Taburiente National Park (La Palma, Canary Islands).</title>
        <authorList>
            <person name="Leon-Barrios M."/>
            <person name="Perez-Yepez J."/>
            <person name="Flores-Felix J.D."/>
            <person name="Ramirez-Baena M.H."/>
            <person name="Pulido-Suarez L."/>
            <person name="Igual J.M."/>
            <person name="Velazquez E."/>
            <person name="Peix A."/>
        </authorList>
    </citation>
    <scope>NUCLEOTIDE SEQUENCE [LARGE SCALE GENOMIC DNA]</scope>
    <source>
        <strain evidence="2 3">CCANP35</strain>
    </source>
</reference>
<gene>
    <name evidence="2" type="ORF">H0241_09835</name>
</gene>
<evidence type="ECO:0000313" key="2">
    <source>
        <dbReference type="EMBL" id="MBA1140557.1"/>
    </source>
</evidence>
<proteinExistence type="predicted"/>
<keyword evidence="1" id="KW-0175">Coiled coil</keyword>
<name>A0A838B3B2_9HYPH</name>
<evidence type="ECO:0000256" key="1">
    <source>
        <dbReference type="SAM" id="Coils"/>
    </source>
</evidence>
<protein>
    <submittedName>
        <fullName evidence="2">Uncharacterized protein</fullName>
    </submittedName>
</protein>
<evidence type="ECO:0000313" key="3">
    <source>
        <dbReference type="Proteomes" id="UP000558284"/>
    </source>
</evidence>
<keyword evidence="3" id="KW-1185">Reference proteome</keyword>
<organism evidence="2 3">
    <name type="scientific">Mesorhizobium neociceri</name>
    <dbReference type="NCBI Taxonomy" id="1307853"/>
    <lineage>
        <taxon>Bacteria</taxon>
        <taxon>Pseudomonadati</taxon>
        <taxon>Pseudomonadota</taxon>
        <taxon>Alphaproteobacteria</taxon>
        <taxon>Hyphomicrobiales</taxon>
        <taxon>Phyllobacteriaceae</taxon>
        <taxon>Mesorhizobium</taxon>
    </lineage>
</organism>
<dbReference type="RefSeq" id="WP_181057213.1">
    <property type="nucleotide sequence ID" value="NZ_JACDTY010000003.1"/>
</dbReference>
<dbReference type="AlphaFoldDB" id="A0A838B3B2"/>